<evidence type="ECO:0000256" key="1">
    <source>
        <dbReference type="ARBA" id="ARBA00022741"/>
    </source>
</evidence>
<gene>
    <name evidence="4" type="primary">rtcR</name>
    <name evidence="4" type="ORF">PtoMrB4_10610</name>
</gene>
<organism evidence="4 5">
    <name type="scientific">Metapseudomonas otitidis</name>
    <dbReference type="NCBI Taxonomy" id="319939"/>
    <lineage>
        <taxon>Bacteria</taxon>
        <taxon>Pseudomonadati</taxon>
        <taxon>Pseudomonadota</taxon>
        <taxon>Gammaproteobacteria</taxon>
        <taxon>Pseudomonadales</taxon>
        <taxon>Pseudomonadaceae</taxon>
        <taxon>Metapseudomonas</taxon>
    </lineage>
</organism>
<dbReference type="EMBL" id="AP022642">
    <property type="protein sequence ID" value="BCA27084.1"/>
    <property type="molecule type" value="Genomic_DNA"/>
</dbReference>
<dbReference type="InterPro" id="IPR002078">
    <property type="entry name" value="Sigma_54_int"/>
</dbReference>
<dbReference type="FunFam" id="3.40.50.300:FF:001653">
    <property type="entry name" value="Transcriptional regulator RtcR"/>
    <property type="match status" value="1"/>
</dbReference>
<evidence type="ECO:0000313" key="5">
    <source>
        <dbReference type="Proteomes" id="UP000501237"/>
    </source>
</evidence>
<dbReference type="Pfam" id="PF06956">
    <property type="entry name" value="RtcR"/>
    <property type="match status" value="1"/>
</dbReference>
<evidence type="ECO:0000256" key="2">
    <source>
        <dbReference type="ARBA" id="ARBA00022840"/>
    </source>
</evidence>
<dbReference type="Gene3D" id="1.10.8.60">
    <property type="match status" value="1"/>
</dbReference>
<sequence>MSRKTVAIGFVGATLDRMGKGADRWNKWRPTVGLCQQPDLLVDRLELIHGSDARDLGLSQRIKGDVEQVSPQTEVRLHEMPLRNPWDFEEVYGALHDFVSAYRFDTEHEDYLVHITTGTHVAQICWFLLTEARYLPARLVQTSPGRRRDEDRHNIGTHSLIDLDLSRYDRIASRFQREQLEGLELLKSGIATRNPAFNRSIEQIERVAVRSRAPMLLIGPTGAGKSFLARRVYELKRARHQVAGRFVEVNCATLRGDGAMSALFGHLKGAFTGAQSARDGLLRAADGGMLFLDEIGELGLDEQAMLLKAIEEKRFFPMGADREVESDFLLIAGTHRDLRTRVAEGLFREDLFARINLWTFELPGLAGRREDIEPNIDFELERHARDLGRLVRFNLEARRRYLAFACSAEARWSGNFRELSASITRMATLADSGRIDEALVQEEIDRLRRAWGHESGPDDGLAALLGERLAELDRFDRLQLAAVVAVCREASSLSEAGRLLYDVSRQAKAQPNDADRLRKYLGRFGLEWKDLAR</sequence>
<dbReference type="PIRSF" id="PIRSF037354">
    <property type="entry name" value="Txn_actvtr_RtcR"/>
    <property type="match status" value="1"/>
</dbReference>
<dbReference type="PROSITE" id="PS50045">
    <property type="entry name" value="SIGMA54_INTERACT_4"/>
    <property type="match status" value="1"/>
</dbReference>
<dbReference type="Pfam" id="PF00158">
    <property type="entry name" value="Sigma54_activat"/>
    <property type="match status" value="1"/>
</dbReference>
<dbReference type="SUPFAM" id="SSF52540">
    <property type="entry name" value="P-loop containing nucleoside triphosphate hydrolases"/>
    <property type="match status" value="1"/>
</dbReference>
<protein>
    <submittedName>
        <fullName evidence="4">Transcriptional regulator</fullName>
    </submittedName>
</protein>
<keyword evidence="1" id="KW-0547">Nucleotide-binding</keyword>
<keyword evidence="2" id="KW-0067">ATP-binding</keyword>
<proteinExistence type="predicted"/>
<dbReference type="SMART" id="SM00382">
    <property type="entry name" value="AAA"/>
    <property type="match status" value="1"/>
</dbReference>
<dbReference type="InterPro" id="IPR003593">
    <property type="entry name" value="AAA+_ATPase"/>
</dbReference>
<dbReference type="KEGG" id="poj:PtoMrB4_10610"/>
<dbReference type="GO" id="GO:0005524">
    <property type="term" value="F:ATP binding"/>
    <property type="evidence" value="ECO:0007669"/>
    <property type="project" value="UniProtKB-KW"/>
</dbReference>
<dbReference type="Gene3D" id="3.40.50.300">
    <property type="entry name" value="P-loop containing nucleotide triphosphate hydrolases"/>
    <property type="match status" value="1"/>
</dbReference>
<dbReference type="GeneID" id="57396272"/>
<name>A0A679GM66_9GAMM</name>
<dbReference type="InterPro" id="IPR009715">
    <property type="entry name" value="RtcR"/>
</dbReference>
<feature type="domain" description="Sigma-54 factor interaction" evidence="3">
    <location>
        <begin position="190"/>
        <end position="428"/>
    </location>
</feature>
<evidence type="ECO:0000259" key="3">
    <source>
        <dbReference type="PROSITE" id="PS50045"/>
    </source>
</evidence>
<accession>A0A679GM66</accession>
<evidence type="ECO:0000313" key="4">
    <source>
        <dbReference type="EMBL" id="BCA27084.1"/>
    </source>
</evidence>
<dbReference type="CDD" id="cd00009">
    <property type="entry name" value="AAA"/>
    <property type="match status" value="1"/>
</dbReference>
<dbReference type="AlphaFoldDB" id="A0A679GM66"/>
<dbReference type="PROSITE" id="PS00676">
    <property type="entry name" value="SIGMA54_INTERACT_2"/>
    <property type="match status" value="1"/>
</dbReference>
<dbReference type="InterPro" id="IPR025943">
    <property type="entry name" value="Sigma_54_int_dom_ATP-bd_2"/>
</dbReference>
<dbReference type="PANTHER" id="PTHR32071">
    <property type="entry name" value="TRANSCRIPTIONAL REGULATORY PROTEIN"/>
    <property type="match status" value="1"/>
</dbReference>
<dbReference type="GO" id="GO:0003700">
    <property type="term" value="F:DNA-binding transcription factor activity"/>
    <property type="evidence" value="ECO:0007669"/>
    <property type="project" value="InterPro"/>
</dbReference>
<dbReference type="RefSeq" id="WP_172432714.1">
    <property type="nucleotide sequence ID" value="NZ_AP022642.1"/>
</dbReference>
<dbReference type="NCBIfam" id="NF038308">
    <property type="entry name" value="RNA_repair_RtcR"/>
    <property type="match status" value="1"/>
</dbReference>
<dbReference type="InterPro" id="IPR017183">
    <property type="entry name" value="Sigma54_dep_tscrpt_act_RtcR"/>
</dbReference>
<dbReference type="PANTHER" id="PTHR32071:SF14">
    <property type="entry name" value="TRANSCRIPTIONAL REGULATORY PROTEIN RTCR"/>
    <property type="match status" value="1"/>
</dbReference>
<dbReference type="Proteomes" id="UP000501237">
    <property type="component" value="Chromosome"/>
</dbReference>
<dbReference type="InterPro" id="IPR027417">
    <property type="entry name" value="P-loop_NTPase"/>
</dbReference>
<reference evidence="4 5" key="1">
    <citation type="journal article" date="2020" name="Microbiol. Resour. Announc.">
        <title>Complete genome sequence of Pseudomonas otitidis strain MrB4, isolated from Lake Biwa in Japan.</title>
        <authorList>
            <person name="Miyazaki K."/>
            <person name="Hase E."/>
            <person name="Maruya T."/>
        </authorList>
    </citation>
    <scope>NUCLEOTIDE SEQUENCE [LARGE SCALE GENOMIC DNA]</scope>
    <source>
        <strain evidence="4 5">MrB4</strain>
    </source>
</reference>